<evidence type="ECO:0000256" key="7">
    <source>
        <dbReference type="SAM" id="Coils"/>
    </source>
</evidence>
<sequence>MMTKEEEEKELERLQQELVQADELEQAARRLRQKLFGSRVYSRTDIGDLGQHVKSLKRLFPCGGTMAAVIDDREDVWANADDNSDSTINGEPPFVGNNTSNNTNNKDPYHEQDQQLLWTRDILDRLHQQYYYHYYNQQCKTTTGGDGSRENRNRRRTVPEILKQMRQSVLPYCTLVLSGLVPLHKQQSIAATSAASSNTTVRPSIVRYAQSLGAKTQDKVDETVTQVVAAKDGSEKANIARTIPGSGGLFPHMFGHRRTRTSTRLAVTTSSSPVSVGHPKPVPLMDDCQLLRMRLIRHH</sequence>
<comment type="caution">
    <text evidence="10">The sequence shown here is derived from an EMBL/GenBank/DDBJ whole genome shotgun (WGS) entry which is preliminary data.</text>
</comment>
<comment type="catalytic activity">
    <reaction evidence="5">
        <text>O-phospho-L-seryl-[protein] + H2O = L-seryl-[protein] + phosphate</text>
        <dbReference type="Rhea" id="RHEA:20629"/>
        <dbReference type="Rhea" id="RHEA-COMP:9863"/>
        <dbReference type="Rhea" id="RHEA-COMP:11604"/>
        <dbReference type="ChEBI" id="CHEBI:15377"/>
        <dbReference type="ChEBI" id="CHEBI:29999"/>
        <dbReference type="ChEBI" id="CHEBI:43474"/>
        <dbReference type="ChEBI" id="CHEBI:83421"/>
        <dbReference type="EC" id="3.1.3.16"/>
    </reaction>
</comment>
<evidence type="ECO:0000256" key="1">
    <source>
        <dbReference type="ARBA" id="ARBA00004123"/>
    </source>
</evidence>
<keyword evidence="4" id="KW-0539">Nucleus</keyword>
<evidence type="ECO:0000313" key="10">
    <source>
        <dbReference type="EMBL" id="KAG7371589.1"/>
    </source>
</evidence>
<evidence type="ECO:0000313" key="11">
    <source>
        <dbReference type="Proteomes" id="UP000693970"/>
    </source>
</evidence>
<keyword evidence="3" id="KW-0378">Hydrolase</keyword>
<dbReference type="GO" id="GO:0008420">
    <property type="term" value="F:RNA polymerase II CTD heptapeptide repeat phosphatase activity"/>
    <property type="evidence" value="ECO:0007669"/>
    <property type="project" value="InterPro"/>
</dbReference>
<gene>
    <name evidence="10" type="ORF">IV203_020159</name>
    <name evidence="9" type="ORF">IV203_020349</name>
</gene>
<dbReference type="PANTHER" id="PTHR23081:SF36">
    <property type="entry name" value="RNA POLYMERASE II SUBUNIT A C-TERMINAL DOMAIN PHOSPHATASE"/>
    <property type="match status" value="1"/>
</dbReference>
<evidence type="ECO:0000256" key="4">
    <source>
        <dbReference type="ARBA" id="ARBA00023242"/>
    </source>
</evidence>
<dbReference type="InterPro" id="IPR039189">
    <property type="entry name" value="Fcp1"/>
</dbReference>
<evidence type="ECO:0000256" key="8">
    <source>
        <dbReference type="SAM" id="MobiDB-lite"/>
    </source>
</evidence>
<evidence type="ECO:0000256" key="2">
    <source>
        <dbReference type="ARBA" id="ARBA00013081"/>
    </source>
</evidence>
<dbReference type="EMBL" id="JAGRRH010000004">
    <property type="protein sequence ID" value="KAG7371589.1"/>
    <property type="molecule type" value="Genomic_DNA"/>
</dbReference>
<dbReference type="AlphaFoldDB" id="A0A9K3M0Q7"/>
<dbReference type="EC" id="3.1.3.16" evidence="2"/>
<keyword evidence="7" id="KW-0175">Coiled coil</keyword>
<evidence type="ECO:0000256" key="3">
    <source>
        <dbReference type="ARBA" id="ARBA00022801"/>
    </source>
</evidence>
<proteinExistence type="predicted"/>
<comment type="catalytic activity">
    <reaction evidence="6">
        <text>O-phospho-L-threonyl-[protein] + H2O = L-threonyl-[protein] + phosphate</text>
        <dbReference type="Rhea" id="RHEA:47004"/>
        <dbReference type="Rhea" id="RHEA-COMP:11060"/>
        <dbReference type="Rhea" id="RHEA-COMP:11605"/>
        <dbReference type="ChEBI" id="CHEBI:15377"/>
        <dbReference type="ChEBI" id="CHEBI:30013"/>
        <dbReference type="ChEBI" id="CHEBI:43474"/>
        <dbReference type="ChEBI" id="CHEBI:61977"/>
        <dbReference type="EC" id="3.1.3.16"/>
    </reaction>
</comment>
<reference evidence="10" key="2">
    <citation type="submission" date="2021-04" db="EMBL/GenBank/DDBJ databases">
        <authorList>
            <person name="Podell S."/>
        </authorList>
    </citation>
    <scope>NUCLEOTIDE SEQUENCE</scope>
    <source>
        <strain evidence="10">Hildebrandi</strain>
    </source>
</reference>
<feature type="region of interest" description="Disordered" evidence="8">
    <location>
        <begin position="82"/>
        <end position="109"/>
    </location>
</feature>
<dbReference type="EMBL" id="JAGRRH010000039">
    <property type="protein sequence ID" value="KAG7339196.1"/>
    <property type="molecule type" value="Genomic_DNA"/>
</dbReference>
<reference evidence="10" key="1">
    <citation type="journal article" date="2021" name="Sci. Rep.">
        <title>Diploid genomic architecture of Nitzschia inconspicua, an elite biomass production diatom.</title>
        <authorList>
            <person name="Oliver A."/>
            <person name="Podell S."/>
            <person name="Pinowska A."/>
            <person name="Traller J.C."/>
            <person name="Smith S.R."/>
            <person name="McClure R."/>
            <person name="Beliaev A."/>
            <person name="Bohutskyi P."/>
            <person name="Hill E.A."/>
            <person name="Rabines A."/>
            <person name="Zheng H."/>
            <person name="Allen L.Z."/>
            <person name="Kuo A."/>
            <person name="Grigoriev I.V."/>
            <person name="Allen A.E."/>
            <person name="Hazlebeck D."/>
            <person name="Allen E.E."/>
        </authorList>
    </citation>
    <scope>NUCLEOTIDE SEQUENCE</scope>
    <source>
        <strain evidence="10">Hildebrandi</strain>
    </source>
</reference>
<dbReference type="OrthoDB" id="45680at2759"/>
<evidence type="ECO:0000256" key="6">
    <source>
        <dbReference type="ARBA" id="ARBA00048336"/>
    </source>
</evidence>
<dbReference type="Proteomes" id="UP000693970">
    <property type="component" value="Unassembled WGS sequence"/>
</dbReference>
<accession>A0A9K3M0Q7</accession>
<evidence type="ECO:0000313" key="9">
    <source>
        <dbReference type="EMBL" id="KAG7339196.1"/>
    </source>
</evidence>
<dbReference type="PANTHER" id="PTHR23081">
    <property type="entry name" value="RNA POLYMERASE II CTD PHOSPHATASE"/>
    <property type="match status" value="1"/>
</dbReference>
<feature type="coiled-coil region" evidence="7">
    <location>
        <begin position="1"/>
        <end position="34"/>
    </location>
</feature>
<keyword evidence="11" id="KW-1185">Reference proteome</keyword>
<evidence type="ECO:0000256" key="5">
    <source>
        <dbReference type="ARBA" id="ARBA00047761"/>
    </source>
</evidence>
<name>A0A9K3M0Q7_9STRA</name>
<organism evidence="10 11">
    <name type="scientific">Nitzschia inconspicua</name>
    <dbReference type="NCBI Taxonomy" id="303405"/>
    <lineage>
        <taxon>Eukaryota</taxon>
        <taxon>Sar</taxon>
        <taxon>Stramenopiles</taxon>
        <taxon>Ochrophyta</taxon>
        <taxon>Bacillariophyta</taxon>
        <taxon>Bacillariophyceae</taxon>
        <taxon>Bacillariophycidae</taxon>
        <taxon>Bacillariales</taxon>
        <taxon>Bacillariaceae</taxon>
        <taxon>Nitzschia</taxon>
    </lineage>
</organism>
<dbReference type="GO" id="GO:0005634">
    <property type="term" value="C:nucleus"/>
    <property type="evidence" value="ECO:0007669"/>
    <property type="project" value="UniProtKB-SubCell"/>
</dbReference>
<comment type="subcellular location">
    <subcellularLocation>
        <location evidence="1">Nucleus</location>
    </subcellularLocation>
</comment>
<protein>
    <recommendedName>
        <fullName evidence="2">protein-serine/threonine phosphatase</fullName>
        <ecNumber evidence="2">3.1.3.16</ecNumber>
    </recommendedName>
</protein>